<dbReference type="AlphaFoldDB" id="A0AAV5WNZ6"/>
<dbReference type="Proteomes" id="UP001432322">
    <property type="component" value="Unassembled WGS sequence"/>
</dbReference>
<evidence type="ECO:0000259" key="1">
    <source>
        <dbReference type="Pfam" id="PF00024"/>
    </source>
</evidence>
<evidence type="ECO:0000313" key="3">
    <source>
        <dbReference type="Proteomes" id="UP001432322"/>
    </source>
</evidence>
<accession>A0AAV5WNZ6</accession>
<evidence type="ECO:0000313" key="2">
    <source>
        <dbReference type="EMBL" id="GMT33731.1"/>
    </source>
</evidence>
<gene>
    <name evidence="2" type="ORF">PFISCL1PPCAC_25028</name>
</gene>
<dbReference type="EMBL" id="BTSY01000006">
    <property type="protein sequence ID" value="GMT33731.1"/>
    <property type="molecule type" value="Genomic_DNA"/>
</dbReference>
<feature type="domain" description="Apple" evidence="1">
    <location>
        <begin position="7"/>
        <end position="43"/>
    </location>
</feature>
<dbReference type="InterPro" id="IPR003609">
    <property type="entry name" value="Pan_app"/>
</dbReference>
<comment type="caution">
    <text evidence="2">The sequence shown here is derived from an EMBL/GenBank/DDBJ whole genome shotgun (WGS) entry which is preliminary data.</text>
</comment>
<organism evidence="2 3">
    <name type="scientific">Pristionchus fissidentatus</name>
    <dbReference type="NCBI Taxonomy" id="1538716"/>
    <lineage>
        <taxon>Eukaryota</taxon>
        <taxon>Metazoa</taxon>
        <taxon>Ecdysozoa</taxon>
        <taxon>Nematoda</taxon>
        <taxon>Chromadorea</taxon>
        <taxon>Rhabditida</taxon>
        <taxon>Rhabditina</taxon>
        <taxon>Diplogasteromorpha</taxon>
        <taxon>Diplogasteroidea</taxon>
        <taxon>Neodiplogasteridae</taxon>
        <taxon>Pristionchus</taxon>
    </lineage>
</organism>
<protein>
    <recommendedName>
        <fullName evidence="1">Apple domain-containing protein</fullName>
    </recommendedName>
</protein>
<name>A0AAV5WNZ6_9BILA</name>
<sequence>GGYFDYQDNCREMCANNYGLRTCLGYAYEPDNRGKCTLFQYDITGYTTDPSSTARVVIKC</sequence>
<feature type="non-terminal residue" evidence="2">
    <location>
        <position position="1"/>
    </location>
</feature>
<dbReference type="Pfam" id="PF00024">
    <property type="entry name" value="PAN_1"/>
    <property type="match status" value="1"/>
</dbReference>
<proteinExistence type="predicted"/>
<keyword evidence="3" id="KW-1185">Reference proteome</keyword>
<reference evidence="2" key="1">
    <citation type="submission" date="2023-10" db="EMBL/GenBank/DDBJ databases">
        <title>Genome assembly of Pristionchus species.</title>
        <authorList>
            <person name="Yoshida K."/>
            <person name="Sommer R.J."/>
        </authorList>
    </citation>
    <scope>NUCLEOTIDE SEQUENCE</scope>
    <source>
        <strain evidence="2">RS5133</strain>
    </source>
</reference>